<name>A0AAW0LKD7_QUESU</name>
<organism evidence="2 3">
    <name type="scientific">Quercus suber</name>
    <name type="common">Cork oak</name>
    <dbReference type="NCBI Taxonomy" id="58331"/>
    <lineage>
        <taxon>Eukaryota</taxon>
        <taxon>Viridiplantae</taxon>
        <taxon>Streptophyta</taxon>
        <taxon>Embryophyta</taxon>
        <taxon>Tracheophyta</taxon>
        <taxon>Spermatophyta</taxon>
        <taxon>Magnoliopsida</taxon>
        <taxon>eudicotyledons</taxon>
        <taxon>Gunneridae</taxon>
        <taxon>Pentapetalae</taxon>
        <taxon>rosids</taxon>
        <taxon>fabids</taxon>
        <taxon>Fagales</taxon>
        <taxon>Fagaceae</taxon>
        <taxon>Quercus</taxon>
    </lineage>
</organism>
<reference evidence="2 3" key="1">
    <citation type="journal article" date="2018" name="Sci. Data">
        <title>The draft genome sequence of cork oak.</title>
        <authorList>
            <person name="Ramos A.M."/>
            <person name="Usie A."/>
            <person name="Barbosa P."/>
            <person name="Barros P.M."/>
            <person name="Capote T."/>
            <person name="Chaves I."/>
            <person name="Simoes F."/>
            <person name="Abreu I."/>
            <person name="Carrasquinho I."/>
            <person name="Faro C."/>
            <person name="Guimaraes J.B."/>
            <person name="Mendonca D."/>
            <person name="Nobrega F."/>
            <person name="Rodrigues L."/>
            <person name="Saibo N.J.M."/>
            <person name="Varela M.C."/>
            <person name="Egas C."/>
            <person name="Matos J."/>
            <person name="Miguel C.M."/>
            <person name="Oliveira M.M."/>
            <person name="Ricardo C.P."/>
            <person name="Goncalves S."/>
        </authorList>
    </citation>
    <scope>NUCLEOTIDE SEQUENCE [LARGE SCALE GENOMIC DNA]</scope>
    <source>
        <strain evidence="3">cv. HL8</strain>
    </source>
</reference>
<keyword evidence="1" id="KW-0472">Membrane</keyword>
<dbReference type="EMBL" id="PKMF04000081">
    <property type="protein sequence ID" value="KAK7851949.1"/>
    <property type="molecule type" value="Genomic_DNA"/>
</dbReference>
<proteinExistence type="predicted"/>
<keyword evidence="1" id="KW-1133">Transmembrane helix</keyword>
<evidence type="ECO:0000313" key="3">
    <source>
        <dbReference type="Proteomes" id="UP000237347"/>
    </source>
</evidence>
<dbReference type="AlphaFoldDB" id="A0AAW0LKD7"/>
<comment type="caution">
    <text evidence="2">The sequence shown here is derived from an EMBL/GenBank/DDBJ whole genome shotgun (WGS) entry which is preliminary data.</text>
</comment>
<gene>
    <name evidence="2" type="primary">MDN1_2</name>
    <name evidence="2" type="ORF">CFP56_040598</name>
</gene>
<protein>
    <submittedName>
        <fullName evidence="2">Midasin</fullName>
    </submittedName>
</protein>
<dbReference type="Proteomes" id="UP000237347">
    <property type="component" value="Unassembled WGS sequence"/>
</dbReference>
<keyword evidence="3" id="KW-1185">Reference proteome</keyword>
<accession>A0AAW0LKD7</accession>
<sequence>MYLLSHLEQVSVKHLKASLHQNVIVRVAHHVANAQLVDKDSFKHLHVSLNIILNFGDALLQDLLVMYRTVSMVTHVLGSVLICFFIFKRIWHLYRRSSG</sequence>
<keyword evidence="1" id="KW-0812">Transmembrane</keyword>
<evidence type="ECO:0000256" key="1">
    <source>
        <dbReference type="SAM" id="Phobius"/>
    </source>
</evidence>
<evidence type="ECO:0000313" key="2">
    <source>
        <dbReference type="EMBL" id="KAK7851949.1"/>
    </source>
</evidence>
<feature type="transmembrane region" description="Helical" evidence="1">
    <location>
        <begin position="65"/>
        <end position="87"/>
    </location>
</feature>